<evidence type="ECO:0000313" key="2">
    <source>
        <dbReference type="EMBL" id="HHO74615.1"/>
    </source>
</evidence>
<protein>
    <submittedName>
        <fullName evidence="2">Lipoate--protein ligase family protein</fullName>
    </submittedName>
</protein>
<feature type="domain" description="BPL/LPL catalytic" evidence="1">
    <location>
        <begin position="23"/>
        <end position="213"/>
    </location>
</feature>
<accession>A0A7C5X1X5</accession>
<keyword evidence="2" id="KW-0436">Ligase</keyword>
<evidence type="ECO:0000259" key="1">
    <source>
        <dbReference type="PROSITE" id="PS51733"/>
    </source>
</evidence>
<dbReference type="PANTHER" id="PTHR43679">
    <property type="entry name" value="OCTANOYLTRANSFERASE LIPM-RELATED"/>
    <property type="match status" value="1"/>
</dbReference>
<dbReference type="AlphaFoldDB" id="A0A7C5X1X5"/>
<name>A0A7C5X1X5_9AQUI</name>
<sequence>MKVYKLGRVGNLRSTTLFHAFARAGLYGLILVEPDDTYLSLGYFDNLQQVVDLERAKTLNIPIIRREVGGGTVLLSRGQVFYQLVVPKSLAPFKVEDAYKKFSQPVMETYRQLGIEVEYKPINDIITKGTKRKISGQGAGDIGKAFVFVGNILLSFDTQLMAELLKVPDKELLKSLLDENIGWVERETGRLPDFWDVVELLEKSFRKVLPLEGEGEVPQEILELADKLKEELTSEEALFEDTGRNHKLIKIREGVFLERESLKILRDKE</sequence>
<proteinExistence type="predicted"/>
<dbReference type="InterPro" id="IPR050664">
    <property type="entry name" value="Octanoyltrans_LipM/LipL"/>
</dbReference>
<dbReference type="GO" id="GO:0016874">
    <property type="term" value="F:ligase activity"/>
    <property type="evidence" value="ECO:0007669"/>
    <property type="project" value="UniProtKB-KW"/>
</dbReference>
<dbReference type="InterPro" id="IPR045864">
    <property type="entry name" value="aa-tRNA-synth_II/BPL/LPL"/>
</dbReference>
<dbReference type="InterPro" id="IPR004143">
    <property type="entry name" value="BPL_LPL_catalytic"/>
</dbReference>
<dbReference type="Pfam" id="PF21948">
    <property type="entry name" value="LplA-B_cat"/>
    <property type="match status" value="1"/>
</dbReference>
<reference evidence="2" key="1">
    <citation type="journal article" date="2020" name="mSystems">
        <title>Genome- and Community-Level Interaction Insights into Carbon Utilization and Element Cycling Functions of Hydrothermarchaeota in Hydrothermal Sediment.</title>
        <authorList>
            <person name="Zhou Z."/>
            <person name="Liu Y."/>
            <person name="Xu W."/>
            <person name="Pan J."/>
            <person name="Luo Z.H."/>
            <person name="Li M."/>
        </authorList>
    </citation>
    <scope>NUCLEOTIDE SEQUENCE [LARGE SCALE GENOMIC DNA]</scope>
    <source>
        <strain evidence="2">SpSt-114</strain>
    </source>
</reference>
<gene>
    <name evidence="2" type="ORF">ENN04_08315</name>
</gene>
<dbReference type="SUPFAM" id="SSF55681">
    <property type="entry name" value="Class II aaRS and biotin synthetases"/>
    <property type="match status" value="1"/>
</dbReference>
<dbReference type="EMBL" id="DSAC01000103">
    <property type="protein sequence ID" value="HHO74615.1"/>
    <property type="molecule type" value="Genomic_DNA"/>
</dbReference>
<dbReference type="PROSITE" id="PS51733">
    <property type="entry name" value="BPL_LPL_CATALYTIC"/>
    <property type="match status" value="1"/>
</dbReference>
<organism evidence="2">
    <name type="scientific">Thermocrinis ruber</name>
    <dbReference type="NCBI Taxonomy" id="75906"/>
    <lineage>
        <taxon>Bacteria</taxon>
        <taxon>Pseudomonadati</taxon>
        <taxon>Aquificota</taxon>
        <taxon>Aquificia</taxon>
        <taxon>Aquificales</taxon>
        <taxon>Aquificaceae</taxon>
        <taxon>Thermocrinis</taxon>
    </lineage>
</organism>
<dbReference type="PANTHER" id="PTHR43679:SF2">
    <property type="entry name" value="OCTANOYL-[GCVH]:PROTEIN N-OCTANOYLTRANSFERASE"/>
    <property type="match status" value="1"/>
</dbReference>
<comment type="caution">
    <text evidence="2">The sequence shown here is derived from an EMBL/GenBank/DDBJ whole genome shotgun (WGS) entry which is preliminary data.</text>
</comment>
<dbReference type="Gene3D" id="3.30.930.10">
    <property type="entry name" value="Bira Bifunctional Protein, Domain 2"/>
    <property type="match status" value="1"/>
</dbReference>